<evidence type="ECO:0000313" key="1">
    <source>
        <dbReference type="EMBL" id="JAD01735.1"/>
    </source>
</evidence>
<accession>A0A0A1WTA3</accession>
<organism evidence="1">
    <name type="scientific">Zeugodacus cucurbitae</name>
    <name type="common">Melon fruit fly</name>
    <name type="synonym">Bactrocera cucurbitae</name>
    <dbReference type="NCBI Taxonomy" id="28588"/>
    <lineage>
        <taxon>Eukaryota</taxon>
        <taxon>Metazoa</taxon>
        <taxon>Ecdysozoa</taxon>
        <taxon>Arthropoda</taxon>
        <taxon>Hexapoda</taxon>
        <taxon>Insecta</taxon>
        <taxon>Pterygota</taxon>
        <taxon>Neoptera</taxon>
        <taxon>Endopterygota</taxon>
        <taxon>Diptera</taxon>
        <taxon>Brachycera</taxon>
        <taxon>Muscomorpha</taxon>
        <taxon>Tephritoidea</taxon>
        <taxon>Tephritidae</taxon>
        <taxon>Zeugodacus</taxon>
        <taxon>Zeugodacus</taxon>
    </lineage>
</organism>
<dbReference type="EMBL" id="GBXI01012557">
    <property type="protein sequence ID" value="JAD01735.1"/>
    <property type="molecule type" value="Transcribed_RNA"/>
</dbReference>
<sequence>MNHFITDCLRHQEVQEEELYKIEDTQQHFRKIGESYNIKSAHNFYLRSIRTVLKASTTLFQSSEAAFTYVSSSGVGCGGKRNLHSTGVLLCNVVLRLRADELERLRRSLFSFRCSIAMLRYGCFCSSVIEFHMRPAVLAIRALSRGDIEPQPGCISRPPLAFIRTSARKLKKGFVEADSLVCRMISRCRVLGLNVTRVFRRVGRTSNANTSHILSHMADMAQFTHTENNIISLLTRRTNKNQIMDIVFFTEIWSAYENFYFSLNIKI</sequence>
<protein>
    <submittedName>
        <fullName evidence="1">Signal peptidase complex subunit 3</fullName>
    </submittedName>
</protein>
<gene>
    <name evidence="1" type="primary">SPC22</name>
    <name evidence="1" type="ORF">g.54025</name>
</gene>
<reference evidence="1" key="2">
    <citation type="journal article" date="2015" name="Gigascience">
        <title>Reconstructing a comprehensive transcriptome assembly of a white-pupal translocated strain of the pest fruit fly Bactrocera cucurbitae.</title>
        <authorList>
            <person name="Sim S.B."/>
            <person name="Calla B."/>
            <person name="Hall B."/>
            <person name="DeRego T."/>
            <person name="Geib S.M."/>
        </authorList>
    </citation>
    <scope>NUCLEOTIDE SEQUENCE</scope>
</reference>
<reference evidence="1" key="1">
    <citation type="submission" date="2014-11" db="EMBL/GenBank/DDBJ databases">
        <authorList>
            <person name="Geib S."/>
        </authorList>
    </citation>
    <scope>NUCLEOTIDE SEQUENCE</scope>
</reference>
<proteinExistence type="predicted"/>
<name>A0A0A1WTA3_ZEUCU</name>
<dbReference type="AlphaFoldDB" id="A0A0A1WTA3"/>